<dbReference type="InterPro" id="IPR012310">
    <property type="entry name" value="DNA_ligase_ATP-dep_cent"/>
</dbReference>
<dbReference type="GO" id="GO:0005524">
    <property type="term" value="F:ATP binding"/>
    <property type="evidence" value="ECO:0007669"/>
    <property type="project" value="InterPro"/>
</dbReference>
<dbReference type="Gene3D" id="3.30.470.30">
    <property type="entry name" value="DNA ligase/mRNA capping enzyme"/>
    <property type="match status" value="1"/>
</dbReference>
<reference evidence="2" key="1">
    <citation type="submission" date="2022-05" db="EMBL/GenBank/DDBJ databases">
        <title>A multi-omics perspective on studying reproductive biology in Daphnia sinensis.</title>
        <authorList>
            <person name="Jia J."/>
        </authorList>
    </citation>
    <scope>NUCLEOTIDE SEQUENCE</scope>
    <source>
        <strain evidence="2">WSL</strain>
    </source>
</reference>
<feature type="domain" description="ATP-dependent DNA ligase family profile" evidence="1">
    <location>
        <begin position="31"/>
        <end position="188"/>
    </location>
</feature>
<dbReference type="GO" id="GO:0006281">
    <property type="term" value="P:DNA repair"/>
    <property type="evidence" value="ECO:0007669"/>
    <property type="project" value="InterPro"/>
</dbReference>
<dbReference type="AlphaFoldDB" id="A0AAD5KDP5"/>
<accession>A0AAD5KDP5</accession>
<name>A0AAD5KDP5_9CRUS</name>
<evidence type="ECO:0000313" key="2">
    <source>
        <dbReference type="EMBL" id="KAI9549454.1"/>
    </source>
</evidence>
<sequence>MRGKKYVSESWMALGCYWLLSQFDPVSGHRDYSFTAYSRNGKTYENFDHIGKALCDQLAGITPSDPLWKNVRSGFVLDGEVMSSDFQSLMKQARRKTDVDTTGIVFNVFDYVPLIDFQRGFWNANQTRRKEKLTEFAEVFSASGCINLMEYEELDLDTESGKDRLKVMSEESIRDGYEGVIVKSIDSHTNVNAANSG</sequence>
<evidence type="ECO:0000313" key="3">
    <source>
        <dbReference type="Proteomes" id="UP000820818"/>
    </source>
</evidence>
<organism evidence="2 3">
    <name type="scientific">Daphnia sinensis</name>
    <dbReference type="NCBI Taxonomy" id="1820382"/>
    <lineage>
        <taxon>Eukaryota</taxon>
        <taxon>Metazoa</taxon>
        <taxon>Ecdysozoa</taxon>
        <taxon>Arthropoda</taxon>
        <taxon>Crustacea</taxon>
        <taxon>Branchiopoda</taxon>
        <taxon>Diplostraca</taxon>
        <taxon>Cladocera</taxon>
        <taxon>Anomopoda</taxon>
        <taxon>Daphniidae</taxon>
        <taxon>Daphnia</taxon>
        <taxon>Daphnia similis group</taxon>
    </lineage>
</organism>
<dbReference type="Pfam" id="PF01068">
    <property type="entry name" value="DNA_ligase_A_M"/>
    <property type="match status" value="1"/>
</dbReference>
<keyword evidence="3" id="KW-1185">Reference proteome</keyword>
<dbReference type="GO" id="GO:0006310">
    <property type="term" value="P:DNA recombination"/>
    <property type="evidence" value="ECO:0007669"/>
    <property type="project" value="InterPro"/>
</dbReference>
<protein>
    <recommendedName>
        <fullName evidence="1">ATP-dependent DNA ligase family profile domain-containing protein</fullName>
    </recommendedName>
</protein>
<dbReference type="GO" id="GO:0003910">
    <property type="term" value="F:DNA ligase (ATP) activity"/>
    <property type="evidence" value="ECO:0007669"/>
    <property type="project" value="InterPro"/>
</dbReference>
<gene>
    <name evidence="2" type="ORF">GHT06_001854</name>
</gene>
<dbReference type="EMBL" id="WJBH02000296">
    <property type="protein sequence ID" value="KAI9549454.1"/>
    <property type="molecule type" value="Genomic_DNA"/>
</dbReference>
<comment type="caution">
    <text evidence="2">The sequence shown here is derived from an EMBL/GenBank/DDBJ whole genome shotgun (WGS) entry which is preliminary data.</text>
</comment>
<dbReference type="SUPFAM" id="SSF56091">
    <property type="entry name" value="DNA ligase/mRNA capping enzyme, catalytic domain"/>
    <property type="match status" value="1"/>
</dbReference>
<proteinExistence type="predicted"/>
<evidence type="ECO:0000259" key="1">
    <source>
        <dbReference type="Pfam" id="PF01068"/>
    </source>
</evidence>
<dbReference type="Proteomes" id="UP000820818">
    <property type="component" value="Unassembled WGS sequence"/>
</dbReference>